<feature type="signal peptide" evidence="11">
    <location>
        <begin position="1"/>
        <end position="30"/>
    </location>
</feature>
<reference evidence="13" key="1">
    <citation type="submission" date="2021-01" db="EMBL/GenBank/DDBJ databases">
        <authorList>
            <person name="Corre E."/>
            <person name="Pelletier E."/>
            <person name="Niang G."/>
            <person name="Scheremetjew M."/>
            <person name="Finn R."/>
            <person name="Kale V."/>
            <person name="Holt S."/>
            <person name="Cochrane G."/>
            <person name="Meng A."/>
            <person name="Brown T."/>
            <person name="Cohen L."/>
        </authorList>
    </citation>
    <scope>NUCLEOTIDE SEQUENCE</scope>
    <source>
        <strain evidence="13">CCMP3105</strain>
    </source>
</reference>
<keyword evidence="4 9" id="KW-0808">Transferase</keyword>
<evidence type="ECO:0000256" key="3">
    <source>
        <dbReference type="ARBA" id="ARBA00022603"/>
    </source>
</evidence>
<dbReference type="InterPro" id="IPR044878">
    <property type="entry name" value="UbiA_sf"/>
</dbReference>
<keyword evidence="6 10" id="KW-0812">Transmembrane</keyword>
<comment type="caution">
    <text evidence="9">Lacks conserved residue(s) required for the propagation of feature annotation.</text>
</comment>
<dbReference type="PANTHER" id="PTHR43009:SF7">
    <property type="entry name" value="HOMOGENTISATE GERANYLGERANYLTRANSFERASE, CHLOROPLASTIC"/>
    <property type="match status" value="1"/>
</dbReference>
<dbReference type="CDD" id="cd02440">
    <property type="entry name" value="AdoMet_MTases"/>
    <property type="match status" value="1"/>
</dbReference>
<evidence type="ECO:0000256" key="1">
    <source>
        <dbReference type="ARBA" id="ARBA00004141"/>
    </source>
</evidence>
<feature type="transmembrane region" description="Helical" evidence="10">
    <location>
        <begin position="523"/>
        <end position="542"/>
    </location>
</feature>
<evidence type="ECO:0000256" key="11">
    <source>
        <dbReference type="SAM" id="SignalP"/>
    </source>
</evidence>
<feature type="transmembrane region" description="Helical" evidence="10">
    <location>
        <begin position="548"/>
        <end position="565"/>
    </location>
</feature>
<dbReference type="InterPro" id="IPR029063">
    <property type="entry name" value="SAM-dependent_MTases_sf"/>
</dbReference>
<keyword evidence="5 9" id="KW-0949">S-adenosyl-L-methionine</keyword>
<dbReference type="GO" id="GO:0032259">
    <property type="term" value="P:methylation"/>
    <property type="evidence" value="ECO:0007669"/>
    <property type="project" value="UniProtKB-UniRule"/>
</dbReference>
<protein>
    <recommendedName>
        <fullName evidence="12">Methyltransferase domain-containing protein</fullName>
    </recommendedName>
</protein>
<feature type="domain" description="Methyltransferase" evidence="12">
    <location>
        <begin position="166"/>
        <end position="263"/>
    </location>
</feature>
<keyword evidence="7 10" id="KW-1133">Transmembrane helix</keyword>
<dbReference type="Gene3D" id="3.40.50.150">
    <property type="entry name" value="Vaccinia Virus protein VP39"/>
    <property type="match status" value="1"/>
</dbReference>
<feature type="chain" id="PRO_5030857143" description="Methyltransferase domain-containing protein" evidence="11">
    <location>
        <begin position="31"/>
        <end position="730"/>
    </location>
</feature>
<dbReference type="InterPro" id="IPR000537">
    <property type="entry name" value="UbiA_prenyltransferase"/>
</dbReference>
<comment type="similarity">
    <text evidence="9">Belongs to the class I-like SAM-binding methyltransferase superfamily. gTMT family.</text>
</comment>
<evidence type="ECO:0000256" key="2">
    <source>
        <dbReference type="ARBA" id="ARBA00005985"/>
    </source>
</evidence>
<feature type="transmembrane region" description="Helical" evidence="10">
    <location>
        <begin position="572"/>
        <end position="594"/>
    </location>
</feature>
<dbReference type="Pfam" id="PF13649">
    <property type="entry name" value="Methyltransf_25"/>
    <property type="match status" value="1"/>
</dbReference>
<dbReference type="Pfam" id="PF01040">
    <property type="entry name" value="UbiA"/>
    <property type="match status" value="1"/>
</dbReference>
<evidence type="ECO:0000256" key="7">
    <source>
        <dbReference type="ARBA" id="ARBA00022989"/>
    </source>
</evidence>
<keyword evidence="3 9" id="KW-0489">Methyltransferase</keyword>
<sequence length="730" mass="78945">MAAPPALRTASWRPPALLCSLLLFGHLALRACGPCRRSAAFSAPAPKRPYALRHLGQSWPRPPRLSHSGLPLPCRATRVAVPVAEDTSAQQLKTGIASYYDGLTPLWMDVWGEHLHHGFYGPRPSGAEPSYTGKGSLDEHRAAQVAMIDEVLAWARSAEDAEPRKILDVGCGVGGASRHLATAFPGASATGITLSPVQARTANTLSASEGLDSRTAFKVQDALAMPPNWTDSHDLVWSLESGEHMPDKPKFVSELARVTAPGGRAVVVTWVHRDLRPGEKKLRSWERTLLRLISSCYYLPEWTSAAEYERLCAASGLADVRRADWTDAIAPFWPAVIRSASRPRNFFRLLGTGVDGVRSAVAMFLMVLGYRMGLIKFGLLTARKPLRLAAAAGVDPPPSMVAATLVGERRLLPREEEASLSQESLAGDSRPSFLSALHRFSRPHTVRGTLIASLAAVVRAVQTSGGLPGGVGLVGAKIGGLVLSLLCANTVCVGVNQIYDVKVDRINKPFLPIASGEMSVSRAWGLASAALVVGVGLATSLFSPPLAAMYAAGLVLGSAYSVPPFRFRRFPLAALLIISCVRGCMLNFWVYHAVKEVLSLPFQWDPVVFFLTRFMTVFAAMIAVTKDLADVKGDVAGKIETFAASFGARSTATAAACVMALNYLSAIAEGLWRGARVFNVPAMVGGHCAALAYLIWSRWRLSQRRGEGADRFYMRIWDLFYFEYALYLFL</sequence>
<comment type="similarity">
    <text evidence="2">Belongs to the UbiA prenyltransferase family.</text>
</comment>
<dbReference type="InterPro" id="IPR041698">
    <property type="entry name" value="Methyltransf_25"/>
</dbReference>
<feature type="region of interest" description="SAM motif III" evidence="9">
    <location>
        <begin position="258"/>
        <end position="267"/>
    </location>
</feature>
<keyword evidence="8 10" id="KW-0472">Membrane</keyword>
<dbReference type="Gene3D" id="1.10.357.140">
    <property type="entry name" value="UbiA prenyltransferase"/>
    <property type="match status" value="1"/>
</dbReference>
<evidence type="ECO:0000256" key="5">
    <source>
        <dbReference type="ARBA" id="ARBA00022691"/>
    </source>
</evidence>
<keyword evidence="11" id="KW-0732">Signal</keyword>
<evidence type="ECO:0000256" key="6">
    <source>
        <dbReference type="ARBA" id="ARBA00022692"/>
    </source>
</evidence>
<dbReference type="GO" id="GO:0008757">
    <property type="term" value="F:S-adenosylmethionine-dependent methyltransferase activity"/>
    <property type="evidence" value="ECO:0007669"/>
    <property type="project" value="InterPro"/>
</dbReference>
<dbReference type="GO" id="GO:0016020">
    <property type="term" value="C:membrane"/>
    <property type="evidence" value="ECO:0007669"/>
    <property type="project" value="UniProtKB-SubCell"/>
</dbReference>
<evidence type="ECO:0000259" key="12">
    <source>
        <dbReference type="Pfam" id="PF13649"/>
    </source>
</evidence>
<dbReference type="InterPro" id="IPR025774">
    <property type="entry name" value="PiNMT-like"/>
</dbReference>
<feature type="transmembrane region" description="Helical" evidence="10">
    <location>
        <begin position="606"/>
        <end position="625"/>
    </location>
</feature>
<evidence type="ECO:0000256" key="4">
    <source>
        <dbReference type="ARBA" id="ARBA00022679"/>
    </source>
</evidence>
<evidence type="ECO:0000256" key="8">
    <source>
        <dbReference type="ARBA" id="ARBA00023136"/>
    </source>
</evidence>
<dbReference type="SUPFAM" id="SSF53335">
    <property type="entry name" value="S-adenosyl-L-methionine-dependent methyltransferases"/>
    <property type="match status" value="1"/>
</dbReference>
<accession>A0A7S4SMQ7</accession>
<gene>
    <name evidence="13" type="ORF">AMON00008_LOCUS52501</name>
</gene>
<dbReference type="AlphaFoldDB" id="A0A7S4SMQ7"/>
<proteinExistence type="inferred from homology"/>
<evidence type="ECO:0000256" key="9">
    <source>
        <dbReference type="PROSITE-ProRule" id="PRU00914"/>
    </source>
</evidence>
<dbReference type="GO" id="GO:0016765">
    <property type="term" value="F:transferase activity, transferring alkyl or aryl (other than methyl) groups"/>
    <property type="evidence" value="ECO:0007669"/>
    <property type="project" value="InterPro"/>
</dbReference>
<name>A0A7S4SMQ7_9DINO</name>
<feature type="region of interest" description="SAM motif I" evidence="9">
    <location>
        <begin position="166"/>
        <end position="175"/>
    </location>
</feature>
<feature type="transmembrane region" description="Helical" evidence="10">
    <location>
        <begin position="646"/>
        <end position="665"/>
    </location>
</feature>
<feature type="transmembrane region" description="Helical" evidence="10">
    <location>
        <begin position="677"/>
        <end position="696"/>
    </location>
</feature>
<dbReference type="PROSITE" id="PS51581">
    <property type="entry name" value="SAM_GTMT"/>
    <property type="match status" value="1"/>
</dbReference>
<organism evidence="13">
    <name type="scientific">Alexandrium monilatum</name>
    <dbReference type="NCBI Taxonomy" id="311494"/>
    <lineage>
        <taxon>Eukaryota</taxon>
        <taxon>Sar</taxon>
        <taxon>Alveolata</taxon>
        <taxon>Dinophyceae</taxon>
        <taxon>Gonyaulacales</taxon>
        <taxon>Pyrocystaceae</taxon>
        <taxon>Alexandrium</taxon>
    </lineage>
</organism>
<comment type="subcellular location">
    <subcellularLocation>
        <location evidence="1">Membrane</location>
        <topology evidence="1">Multi-pass membrane protein</topology>
    </subcellularLocation>
</comment>
<evidence type="ECO:0000256" key="10">
    <source>
        <dbReference type="SAM" id="Phobius"/>
    </source>
</evidence>
<evidence type="ECO:0000313" key="13">
    <source>
        <dbReference type="EMBL" id="CAE4650191.1"/>
    </source>
</evidence>
<dbReference type="PANTHER" id="PTHR43009">
    <property type="entry name" value="HOMOGENTISATE SOLANESYLTRANSFERASE, CHLOROPLASTIC"/>
    <property type="match status" value="1"/>
</dbReference>
<dbReference type="EMBL" id="HBNR01073966">
    <property type="protein sequence ID" value="CAE4650191.1"/>
    <property type="molecule type" value="Transcribed_RNA"/>
</dbReference>